<comment type="caution">
    <text evidence="6">The sequence shown here is derived from an EMBL/GenBank/DDBJ whole genome shotgun (WGS) entry which is preliminary data.</text>
</comment>
<proteinExistence type="inferred from homology"/>
<dbReference type="AlphaFoldDB" id="A0A420DRY3"/>
<evidence type="ECO:0000256" key="2">
    <source>
        <dbReference type="ARBA" id="ARBA00022723"/>
    </source>
</evidence>
<dbReference type="Pfam" id="PF04828">
    <property type="entry name" value="GFA"/>
    <property type="match status" value="1"/>
</dbReference>
<evidence type="ECO:0000313" key="6">
    <source>
        <dbReference type="EMBL" id="RKE96938.1"/>
    </source>
</evidence>
<keyword evidence="4" id="KW-0456">Lyase</keyword>
<keyword evidence="7" id="KW-1185">Reference proteome</keyword>
<dbReference type="EMBL" id="RAQK01000001">
    <property type="protein sequence ID" value="RKE96938.1"/>
    <property type="molecule type" value="Genomic_DNA"/>
</dbReference>
<dbReference type="InterPro" id="IPR011057">
    <property type="entry name" value="Mss4-like_sf"/>
</dbReference>
<reference evidence="6 7" key="1">
    <citation type="submission" date="2018-09" db="EMBL/GenBank/DDBJ databases">
        <title>Genomic Encyclopedia of Archaeal and Bacterial Type Strains, Phase II (KMG-II): from individual species to whole genera.</title>
        <authorList>
            <person name="Goeker M."/>
        </authorList>
    </citation>
    <scope>NUCLEOTIDE SEQUENCE [LARGE SCALE GENOMIC DNA]</scope>
    <source>
        <strain evidence="6 7">DSM 11458</strain>
    </source>
</reference>
<dbReference type="InterPro" id="IPR006913">
    <property type="entry name" value="CENP-V/GFA"/>
</dbReference>
<dbReference type="PANTHER" id="PTHR33337:SF40">
    <property type="entry name" value="CENP-V_GFA DOMAIN-CONTAINING PROTEIN-RELATED"/>
    <property type="match status" value="1"/>
</dbReference>
<dbReference type="PROSITE" id="PS51891">
    <property type="entry name" value="CENP_V_GFA"/>
    <property type="match status" value="1"/>
</dbReference>
<dbReference type="PANTHER" id="PTHR33337">
    <property type="entry name" value="GFA DOMAIN-CONTAINING PROTEIN"/>
    <property type="match status" value="1"/>
</dbReference>
<dbReference type="OrthoDB" id="9807246at2"/>
<evidence type="ECO:0000256" key="4">
    <source>
        <dbReference type="ARBA" id="ARBA00023239"/>
    </source>
</evidence>
<evidence type="ECO:0000256" key="1">
    <source>
        <dbReference type="ARBA" id="ARBA00005495"/>
    </source>
</evidence>
<evidence type="ECO:0000259" key="5">
    <source>
        <dbReference type="PROSITE" id="PS51891"/>
    </source>
</evidence>
<dbReference type="Proteomes" id="UP000284407">
    <property type="component" value="Unassembled WGS sequence"/>
</dbReference>
<gene>
    <name evidence="6" type="ORF">C8N30_1519</name>
</gene>
<sequence length="143" mass="15529">MSEKMELSGQCLCGAVHVFATTSDPAICACNCEMCRRQNSYAFVSMQVDQDSIVIKGSVKTLKSSDWAQRAFCPECGSTLWYGMQESGHRNMSAGLFGKTGGALVTEYFTDECLVGHGLPGNHEKLTRNETLARFAPSEGDAK</sequence>
<feature type="domain" description="CENP-V/GFA" evidence="5">
    <location>
        <begin position="7"/>
        <end position="107"/>
    </location>
</feature>
<evidence type="ECO:0000313" key="7">
    <source>
        <dbReference type="Proteomes" id="UP000284407"/>
    </source>
</evidence>
<dbReference type="Gene3D" id="3.90.1590.10">
    <property type="entry name" value="glutathione-dependent formaldehyde- activating enzyme (gfa)"/>
    <property type="match status" value="1"/>
</dbReference>
<keyword evidence="2" id="KW-0479">Metal-binding</keyword>
<dbReference type="GO" id="GO:0016846">
    <property type="term" value="F:carbon-sulfur lyase activity"/>
    <property type="evidence" value="ECO:0007669"/>
    <property type="project" value="InterPro"/>
</dbReference>
<dbReference type="RefSeq" id="WP_025063868.1">
    <property type="nucleotide sequence ID" value="NZ_RAQK01000001.1"/>
</dbReference>
<organism evidence="6 7">
    <name type="scientific">Sulfitobacter guttiformis</name>
    <dbReference type="NCBI Taxonomy" id="74349"/>
    <lineage>
        <taxon>Bacteria</taxon>
        <taxon>Pseudomonadati</taxon>
        <taxon>Pseudomonadota</taxon>
        <taxon>Alphaproteobacteria</taxon>
        <taxon>Rhodobacterales</taxon>
        <taxon>Roseobacteraceae</taxon>
        <taxon>Sulfitobacter</taxon>
    </lineage>
</organism>
<dbReference type="SUPFAM" id="SSF51316">
    <property type="entry name" value="Mss4-like"/>
    <property type="match status" value="1"/>
</dbReference>
<name>A0A420DRY3_9RHOB</name>
<protein>
    <submittedName>
        <fullName evidence="6">Glutathione-dependent formaldehyde-activating enzyme</fullName>
    </submittedName>
</protein>
<evidence type="ECO:0000256" key="3">
    <source>
        <dbReference type="ARBA" id="ARBA00022833"/>
    </source>
</evidence>
<dbReference type="GO" id="GO:0046872">
    <property type="term" value="F:metal ion binding"/>
    <property type="evidence" value="ECO:0007669"/>
    <property type="project" value="UniProtKB-KW"/>
</dbReference>
<keyword evidence="3" id="KW-0862">Zinc</keyword>
<dbReference type="STRING" id="1443111.Z949_3539"/>
<comment type="similarity">
    <text evidence="1">Belongs to the Gfa family.</text>
</comment>
<accession>A0A420DRY3</accession>